<dbReference type="Gene3D" id="1.10.287.130">
    <property type="match status" value="1"/>
</dbReference>
<dbReference type="SUPFAM" id="SSF47384">
    <property type="entry name" value="Homodimeric domain of signal transducing histidine kinase"/>
    <property type="match status" value="1"/>
</dbReference>
<sequence length="715" mass="78115">MSDEARPDPAAGTLSERNLWQRYLLLLLLAVLLLVGVGWAALSTGAELNATLREVSRLQEATKRLSVLLARVVDLETGQRGFLLTGDEAYLKPYREAESEIPTAFRDVDEALDEYPEARAELAAIEQSLAKKRGEIAASLAVYQQQGPEHALAMIRSGFGNEVMEEIRRSIGRLTVDTRGLIAEKQGRLEKVIVQRNISIFSALGLAIVASFAGFLLLRRHLASLRKERALRAEAARSDRASREKSAFLANMSHEIRTPMNAIFGFSQLLAERVTDPEDKRYVDAIVSSGRSLLALINDVLDLSRIEAGKLDVRAVPMNLRELIDGVQLVFSQLAAEKSLRLEVRIDASLPDGVELDPARLRQMLFNLVGNAIKYTDRGHVRLRASATADPDDELRATVLIEVEDSGIGIAAADRERIFEPFAQAEPGLRQREGSGLGLSITRRLARLMGGEISLQSTPGQGSCFGIRLPQVPLAVLAESAAVAASALGGTAPLTIVVADDVALNRQLIEALFRGSGHRLIMAEDGEQAVALARAHRPQVVLMDVRMPRLDGVAALARIRADSELAATRVIAITASSLLSEEARLREHFDGYVRKPITRELLLAELQRVLPAGIAGETDEPPRQPQALGEVLRQLAQWESEIWPRLRATLAVHETAQFAAAVLQLAERCDSAPLRRYAQQLSAAAGQFDPVALETSLADFPLQRARLAAHQHDVN</sequence>
<dbReference type="InterPro" id="IPR007891">
    <property type="entry name" value="CHASE3"/>
</dbReference>
<keyword evidence="10" id="KW-1185">Reference proteome</keyword>
<keyword evidence="6" id="KW-0472">Membrane</keyword>
<dbReference type="Pfam" id="PF02518">
    <property type="entry name" value="HATPase_c"/>
    <property type="match status" value="1"/>
</dbReference>
<feature type="domain" description="Response regulatory" evidence="8">
    <location>
        <begin position="495"/>
        <end position="610"/>
    </location>
</feature>
<organism evidence="9 10">
    <name type="scientific">Tahibacter harae</name>
    <dbReference type="NCBI Taxonomy" id="2963937"/>
    <lineage>
        <taxon>Bacteria</taxon>
        <taxon>Pseudomonadati</taxon>
        <taxon>Pseudomonadota</taxon>
        <taxon>Gammaproteobacteria</taxon>
        <taxon>Lysobacterales</taxon>
        <taxon>Rhodanobacteraceae</taxon>
        <taxon>Tahibacter</taxon>
    </lineage>
</organism>
<dbReference type="RefSeq" id="WP_255916268.1">
    <property type="nucleotide sequence ID" value="NZ_JANFQO010000024.1"/>
</dbReference>
<keyword evidence="6" id="KW-1133">Transmembrane helix</keyword>
<comment type="catalytic activity">
    <reaction evidence="1">
        <text>ATP + protein L-histidine = ADP + protein N-phospho-L-histidine.</text>
        <dbReference type="EC" id="2.7.13.3"/>
    </reaction>
</comment>
<dbReference type="SUPFAM" id="SSF52172">
    <property type="entry name" value="CheY-like"/>
    <property type="match status" value="1"/>
</dbReference>
<dbReference type="CDD" id="cd19410">
    <property type="entry name" value="HK9-like_sensor"/>
    <property type="match status" value="1"/>
</dbReference>
<dbReference type="InterPro" id="IPR001789">
    <property type="entry name" value="Sig_transdc_resp-reg_receiver"/>
</dbReference>
<evidence type="ECO:0000313" key="10">
    <source>
        <dbReference type="Proteomes" id="UP001165498"/>
    </source>
</evidence>
<keyword evidence="6" id="KW-0812">Transmembrane</keyword>
<dbReference type="PANTHER" id="PTHR45339:SF1">
    <property type="entry name" value="HYBRID SIGNAL TRANSDUCTION HISTIDINE KINASE J"/>
    <property type="match status" value="1"/>
</dbReference>
<dbReference type="SMART" id="SM00387">
    <property type="entry name" value="HATPase_c"/>
    <property type="match status" value="1"/>
</dbReference>
<dbReference type="Gene3D" id="3.40.50.2300">
    <property type="match status" value="1"/>
</dbReference>
<accession>A0ABT1QXS2</accession>
<evidence type="ECO:0000256" key="2">
    <source>
        <dbReference type="ARBA" id="ARBA00012438"/>
    </source>
</evidence>
<dbReference type="InterPro" id="IPR003594">
    <property type="entry name" value="HATPase_dom"/>
</dbReference>
<dbReference type="SMART" id="SM00388">
    <property type="entry name" value="HisKA"/>
    <property type="match status" value="1"/>
</dbReference>
<dbReference type="InterPro" id="IPR005467">
    <property type="entry name" value="His_kinase_dom"/>
</dbReference>
<dbReference type="CDD" id="cd00082">
    <property type="entry name" value="HisKA"/>
    <property type="match status" value="1"/>
</dbReference>
<feature type="transmembrane region" description="Helical" evidence="6">
    <location>
        <begin position="23"/>
        <end position="42"/>
    </location>
</feature>
<dbReference type="Pfam" id="PF00512">
    <property type="entry name" value="HisKA"/>
    <property type="match status" value="1"/>
</dbReference>
<proteinExistence type="predicted"/>
<dbReference type="Proteomes" id="UP001165498">
    <property type="component" value="Unassembled WGS sequence"/>
</dbReference>
<dbReference type="InterPro" id="IPR004358">
    <property type="entry name" value="Sig_transdc_His_kin-like_C"/>
</dbReference>
<name>A0ABT1QXS2_9GAMM</name>
<dbReference type="InterPro" id="IPR036890">
    <property type="entry name" value="HATPase_C_sf"/>
</dbReference>
<dbReference type="InterPro" id="IPR036097">
    <property type="entry name" value="HisK_dim/P_sf"/>
</dbReference>
<dbReference type="EC" id="2.7.13.3" evidence="2"/>
<evidence type="ECO:0000256" key="6">
    <source>
        <dbReference type="SAM" id="Phobius"/>
    </source>
</evidence>
<dbReference type="CDD" id="cd16922">
    <property type="entry name" value="HATPase_EvgS-ArcB-TorS-like"/>
    <property type="match status" value="1"/>
</dbReference>
<dbReference type="PROSITE" id="PS50110">
    <property type="entry name" value="RESPONSE_REGULATORY"/>
    <property type="match status" value="1"/>
</dbReference>
<evidence type="ECO:0000256" key="1">
    <source>
        <dbReference type="ARBA" id="ARBA00000085"/>
    </source>
</evidence>
<dbReference type="Gene3D" id="3.30.565.10">
    <property type="entry name" value="Histidine kinase-like ATPase, C-terminal domain"/>
    <property type="match status" value="1"/>
</dbReference>
<dbReference type="InterPro" id="IPR003661">
    <property type="entry name" value="HisK_dim/P_dom"/>
</dbReference>
<feature type="domain" description="Histidine kinase" evidence="7">
    <location>
        <begin position="251"/>
        <end position="473"/>
    </location>
</feature>
<evidence type="ECO:0000256" key="5">
    <source>
        <dbReference type="PROSITE-ProRule" id="PRU00169"/>
    </source>
</evidence>
<dbReference type="EMBL" id="JANFQO010000024">
    <property type="protein sequence ID" value="MCQ4167082.1"/>
    <property type="molecule type" value="Genomic_DNA"/>
</dbReference>
<feature type="modified residue" description="4-aspartylphosphate" evidence="5">
    <location>
        <position position="544"/>
    </location>
</feature>
<dbReference type="CDD" id="cd17546">
    <property type="entry name" value="REC_hyHK_CKI1_RcsC-like"/>
    <property type="match status" value="1"/>
</dbReference>
<keyword evidence="3 5" id="KW-0597">Phosphoprotein</keyword>
<feature type="transmembrane region" description="Helical" evidence="6">
    <location>
        <begin position="198"/>
        <end position="218"/>
    </location>
</feature>
<dbReference type="Pfam" id="PF05227">
    <property type="entry name" value="CHASE3"/>
    <property type="match status" value="1"/>
</dbReference>
<dbReference type="SMART" id="SM00448">
    <property type="entry name" value="REC"/>
    <property type="match status" value="1"/>
</dbReference>
<dbReference type="PROSITE" id="PS50109">
    <property type="entry name" value="HIS_KIN"/>
    <property type="match status" value="1"/>
</dbReference>
<reference evidence="9" key="1">
    <citation type="submission" date="2022-07" db="EMBL/GenBank/DDBJ databases">
        <title>Tahibacter sp., a new gammaproteobacterium isolated from the silt sample collected at pig farm.</title>
        <authorList>
            <person name="Chen H."/>
        </authorList>
    </citation>
    <scope>NUCLEOTIDE SEQUENCE</scope>
    <source>
        <strain evidence="9">P2K</strain>
    </source>
</reference>
<evidence type="ECO:0000256" key="4">
    <source>
        <dbReference type="ARBA" id="ARBA00023012"/>
    </source>
</evidence>
<evidence type="ECO:0000259" key="8">
    <source>
        <dbReference type="PROSITE" id="PS50110"/>
    </source>
</evidence>
<dbReference type="Pfam" id="PF00072">
    <property type="entry name" value="Response_reg"/>
    <property type="match status" value="1"/>
</dbReference>
<dbReference type="PRINTS" id="PR00344">
    <property type="entry name" value="BCTRLSENSOR"/>
</dbReference>
<dbReference type="SUPFAM" id="SSF55874">
    <property type="entry name" value="ATPase domain of HSP90 chaperone/DNA topoisomerase II/histidine kinase"/>
    <property type="match status" value="1"/>
</dbReference>
<evidence type="ECO:0000313" key="9">
    <source>
        <dbReference type="EMBL" id="MCQ4167082.1"/>
    </source>
</evidence>
<comment type="caution">
    <text evidence="9">The sequence shown here is derived from an EMBL/GenBank/DDBJ whole genome shotgun (WGS) entry which is preliminary data.</text>
</comment>
<evidence type="ECO:0000256" key="3">
    <source>
        <dbReference type="ARBA" id="ARBA00022553"/>
    </source>
</evidence>
<dbReference type="PANTHER" id="PTHR45339">
    <property type="entry name" value="HYBRID SIGNAL TRANSDUCTION HISTIDINE KINASE J"/>
    <property type="match status" value="1"/>
</dbReference>
<keyword evidence="4" id="KW-0902">Two-component regulatory system</keyword>
<dbReference type="InterPro" id="IPR011006">
    <property type="entry name" value="CheY-like_superfamily"/>
</dbReference>
<evidence type="ECO:0000259" key="7">
    <source>
        <dbReference type="PROSITE" id="PS50109"/>
    </source>
</evidence>
<protein>
    <recommendedName>
        <fullName evidence="2">histidine kinase</fullName>
        <ecNumber evidence="2">2.7.13.3</ecNumber>
    </recommendedName>
</protein>
<gene>
    <name evidence="9" type="ORF">NM961_20390</name>
</gene>